<feature type="transmembrane region" description="Helical" evidence="1">
    <location>
        <begin position="40"/>
        <end position="59"/>
    </location>
</feature>
<keyword evidence="3" id="KW-1185">Reference proteome</keyword>
<dbReference type="EMBL" id="FOOC01000005">
    <property type="protein sequence ID" value="SFF49360.1"/>
    <property type="molecule type" value="Genomic_DNA"/>
</dbReference>
<proteinExistence type="predicted"/>
<name>A0A1I2J5R7_9GAMM</name>
<keyword evidence="1" id="KW-0472">Membrane</keyword>
<dbReference type="OrthoDB" id="9849621at2"/>
<feature type="transmembrane region" description="Helical" evidence="1">
    <location>
        <begin position="12"/>
        <end position="31"/>
    </location>
</feature>
<accession>A0A1I2J5R7</accession>
<keyword evidence="1" id="KW-1133">Transmembrane helix</keyword>
<sequence>MSADWLLADSLLLRVLALAVVVLPAVLILACRRTPWWSRLLWAVSTQLPWAFIALYLGVWRARYAETTAPAPLAEAVGWWTLAFPWAVYLLYRATRRRFSGERH</sequence>
<gene>
    <name evidence="2" type="ORF">SAMN04488120_105212</name>
</gene>
<dbReference type="AlphaFoldDB" id="A0A1I2J5R7"/>
<keyword evidence="1" id="KW-0812">Transmembrane</keyword>
<feature type="transmembrane region" description="Helical" evidence="1">
    <location>
        <begin position="71"/>
        <end position="92"/>
    </location>
</feature>
<protein>
    <submittedName>
        <fullName evidence="2">Uncharacterized protein</fullName>
    </submittedName>
</protein>
<reference evidence="2 3" key="1">
    <citation type="submission" date="2016-10" db="EMBL/GenBank/DDBJ databases">
        <authorList>
            <person name="de Groot N.N."/>
        </authorList>
    </citation>
    <scope>NUCLEOTIDE SEQUENCE [LARGE SCALE GENOMIC DNA]</scope>
    <source>
        <strain evidence="2 3">DSM 23609</strain>
    </source>
</reference>
<evidence type="ECO:0000313" key="2">
    <source>
        <dbReference type="EMBL" id="SFF49360.1"/>
    </source>
</evidence>
<dbReference type="Proteomes" id="UP000199771">
    <property type="component" value="Unassembled WGS sequence"/>
</dbReference>
<evidence type="ECO:0000313" key="3">
    <source>
        <dbReference type="Proteomes" id="UP000199771"/>
    </source>
</evidence>
<organism evidence="2 3">
    <name type="scientific">Fontimonas thermophila</name>
    <dbReference type="NCBI Taxonomy" id="1076937"/>
    <lineage>
        <taxon>Bacteria</taxon>
        <taxon>Pseudomonadati</taxon>
        <taxon>Pseudomonadota</taxon>
        <taxon>Gammaproteobacteria</taxon>
        <taxon>Nevskiales</taxon>
        <taxon>Nevskiaceae</taxon>
        <taxon>Fontimonas</taxon>
    </lineage>
</organism>
<dbReference type="STRING" id="1076937.SAMN04488120_105212"/>
<dbReference type="RefSeq" id="WP_091533387.1">
    <property type="nucleotide sequence ID" value="NZ_FOOC01000005.1"/>
</dbReference>
<evidence type="ECO:0000256" key="1">
    <source>
        <dbReference type="SAM" id="Phobius"/>
    </source>
</evidence>